<protein>
    <submittedName>
        <fullName evidence="2">Uncharacterized protein</fullName>
    </submittedName>
</protein>
<proteinExistence type="predicted"/>
<dbReference type="Proteomes" id="UP001163046">
    <property type="component" value="Unassembled WGS sequence"/>
</dbReference>
<accession>A0A9X0CKD3</accession>
<sequence>MLVWLQEPRQIRSDLLSATIPWQLPNEAFLVDNRQKSDSSVLAVDHGPDRFEETRDGARLIFHHTEQDRSRNIRAFVAPLLAALSCRTDIPMHRWKRHGTEICGFAAETHKSYQKYLKRDKADAELTFLQWLRAFNDTAAKPTKYRSGETLVGVKSLSVFNPVYFYQYLAMNYAYIDEAVLHHQKENELPQSVIDAGVVDAFGDKTVQLYPLSPQQTAIFSALVAAVRTRADDNSETQRTSILNPMSHNAEIRGRPSQHHIIQDTSEDEAGPPVPPQQEDWRTLRVILGKPGTGKSQ</sequence>
<gene>
    <name evidence="2" type="ORF">OS493_019944</name>
</gene>
<evidence type="ECO:0000313" key="2">
    <source>
        <dbReference type="EMBL" id="KAJ7359037.1"/>
    </source>
</evidence>
<organism evidence="2 3">
    <name type="scientific">Desmophyllum pertusum</name>
    <dbReference type="NCBI Taxonomy" id="174260"/>
    <lineage>
        <taxon>Eukaryota</taxon>
        <taxon>Metazoa</taxon>
        <taxon>Cnidaria</taxon>
        <taxon>Anthozoa</taxon>
        <taxon>Hexacorallia</taxon>
        <taxon>Scleractinia</taxon>
        <taxon>Caryophylliina</taxon>
        <taxon>Caryophylliidae</taxon>
        <taxon>Desmophyllum</taxon>
    </lineage>
</organism>
<evidence type="ECO:0000313" key="3">
    <source>
        <dbReference type="Proteomes" id="UP001163046"/>
    </source>
</evidence>
<reference evidence="2" key="1">
    <citation type="submission" date="2023-01" db="EMBL/GenBank/DDBJ databases">
        <title>Genome assembly of the deep-sea coral Lophelia pertusa.</title>
        <authorList>
            <person name="Herrera S."/>
            <person name="Cordes E."/>
        </authorList>
    </citation>
    <scope>NUCLEOTIDE SEQUENCE</scope>
    <source>
        <strain evidence="2">USNM1676648</strain>
        <tissue evidence="2">Polyp</tissue>
    </source>
</reference>
<dbReference type="EMBL" id="MU827313">
    <property type="protein sequence ID" value="KAJ7359037.1"/>
    <property type="molecule type" value="Genomic_DNA"/>
</dbReference>
<name>A0A9X0CKD3_9CNID</name>
<keyword evidence="3" id="KW-1185">Reference proteome</keyword>
<feature type="region of interest" description="Disordered" evidence="1">
    <location>
        <begin position="250"/>
        <end position="283"/>
    </location>
</feature>
<comment type="caution">
    <text evidence="2">The sequence shown here is derived from an EMBL/GenBank/DDBJ whole genome shotgun (WGS) entry which is preliminary data.</text>
</comment>
<dbReference type="AlphaFoldDB" id="A0A9X0CKD3"/>
<dbReference type="OrthoDB" id="272985at2759"/>
<evidence type="ECO:0000256" key="1">
    <source>
        <dbReference type="SAM" id="MobiDB-lite"/>
    </source>
</evidence>